<dbReference type="SUPFAM" id="SSF53254">
    <property type="entry name" value="Phosphoglycerate mutase-like"/>
    <property type="match status" value="1"/>
</dbReference>
<evidence type="ECO:0000256" key="2">
    <source>
        <dbReference type="PIRSR" id="PIRSR613078-1"/>
    </source>
</evidence>
<evidence type="ECO:0000256" key="1">
    <source>
        <dbReference type="ARBA" id="ARBA00022801"/>
    </source>
</evidence>
<dbReference type="GO" id="GO:0005829">
    <property type="term" value="C:cytosol"/>
    <property type="evidence" value="ECO:0007669"/>
    <property type="project" value="TreeGrafter"/>
</dbReference>
<sequence length="283" mass="30857">MLSKPIFLSKQKGSNVDMKKHIWKLLVVVLGILLLAGCGMNDNTSSKESAEKADGPVTIYVTRHGKTMFNTVHRAQGWSDTPLTKKGIDVAQDLGDGLTDVDFKAAYSSDSGRARETARIVLDSKGQEKLNAAESTKLREVCFGSYEGDLDENMWGDVAKNLGYPSQEAMMKDFATGKVTLEMCLAEIVKLDQSGSAENYDTVKKRMQDKLKSIAKENAKNGGGNVLIVSHGMSIGAMISDMTDKYKGQQLENASVTKIIYEDGKFTVDSIGDMSYVEAGQKK</sequence>
<dbReference type="EMBL" id="AODM01000040">
    <property type="protein sequence ID" value="EUJ53030.1"/>
    <property type="molecule type" value="Genomic_DNA"/>
</dbReference>
<dbReference type="Proteomes" id="UP000019241">
    <property type="component" value="Unassembled WGS sequence"/>
</dbReference>
<evidence type="ECO:0000256" key="3">
    <source>
        <dbReference type="PIRSR" id="PIRSR613078-2"/>
    </source>
</evidence>
<evidence type="ECO:0000256" key="4">
    <source>
        <dbReference type="PIRSR" id="PIRSR613078-3"/>
    </source>
</evidence>
<name>W7DXC2_9LIST</name>
<dbReference type="CDD" id="cd07067">
    <property type="entry name" value="HP_PGM_like"/>
    <property type="match status" value="1"/>
</dbReference>
<dbReference type="AlphaFoldDB" id="W7DXC2"/>
<dbReference type="GO" id="GO:0004331">
    <property type="term" value="F:fructose-2,6-bisphosphate 2-phosphatase activity"/>
    <property type="evidence" value="ECO:0007669"/>
    <property type="project" value="TreeGrafter"/>
</dbReference>
<feature type="active site" description="Proton donor/acceptor" evidence="2">
    <location>
        <position position="140"/>
    </location>
</feature>
<evidence type="ECO:0000313" key="6">
    <source>
        <dbReference type="Proteomes" id="UP000019241"/>
    </source>
</evidence>
<dbReference type="Gene3D" id="3.40.50.1240">
    <property type="entry name" value="Phosphoglycerate mutase-like"/>
    <property type="match status" value="1"/>
</dbReference>
<feature type="site" description="Transition state stabilizer" evidence="4">
    <location>
        <position position="231"/>
    </location>
</feature>
<protein>
    <submittedName>
        <fullName evidence="5">Phosphoglycerate mutase</fullName>
    </submittedName>
</protein>
<feature type="binding site" evidence="3">
    <location>
        <position position="113"/>
    </location>
    <ligand>
        <name>substrate</name>
    </ligand>
</feature>
<keyword evidence="1" id="KW-0378">Hydrolase</keyword>
<dbReference type="InterPro" id="IPR029033">
    <property type="entry name" value="His_PPase_superfam"/>
</dbReference>
<dbReference type="InterPro" id="IPR051695">
    <property type="entry name" value="Phosphoglycerate_Mutase"/>
</dbReference>
<dbReference type="SMART" id="SM00855">
    <property type="entry name" value="PGAM"/>
    <property type="match status" value="1"/>
</dbReference>
<dbReference type="PATRIC" id="fig|1265822.4.peg.2488"/>
<accession>W7DXC2</accession>
<comment type="caution">
    <text evidence="5">The sequence shown here is derived from an EMBL/GenBank/DDBJ whole genome shotgun (WGS) entry which is preliminary data.</text>
</comment>
<evidence type="ECO:0000313" key="5">
    <source>
        <dbReference type="EMBL" id="EUJ53030.1"/>
    </source>
</evidence>
<dbReference type="GO" id="GO:0043456">
    <property type="term" value="P:regulation of pentose-phosphate shunt"/>
    <property type="evidence" value="ECO:0007669"/>
    <property type="project" value="TreeGrafter"/>
</dbReference>
<organism evidence="5 6">
    <name type="scientific">Listeria fleischmannii FSL S10-1203</name>
    <dbReference type="NCBI Taxonomy" id="1265822"/>
    <lineage>
        <taxon>Bacteria</taxon>
        <taxon>Bacillati</taxon>
        <taxon>Bacillota</taxon>
        <taxon>Bacilli</taxon>
        <taxon>Bacillales</taxon>
        <taxon>Listeriaceae</taxon>
        <taxon>Listeria</taxon>
    </lineage>
</organism>
<reference evidence="5 6" key="1">
    <citation type="submission" date="2012-12" db="EMBL/GenBank/DDBJ databases">
        <title>Novel taxa of Listeriaceae from agricultural environments in the United States.</title>
        <authorList>
            <person name="den Bakker H.C."/>
            <person name="Allred A."/>
            <person name="Warchocki S."/>
            <person name="Wright E.M."/>
            <person name="Burrell A."/>
            <person name="Nightingale K.K."/>
            <person name="Kephart D."/>
            <person name="Wiedmann M."/>
        </authorList>
    </citation>
    <scope>NUCLEOTIDE SEQUENCE [LARGE SCALE GENOMIC DNA]</scope>
    <source>
        <strain evidence="5 6">FSL S10-1203</strain>
    </source>
</reference>
<dbReference type="InterPro" id="IPR013078">
    <property type="entry name" value="His_Pase_superF_clade-1"/>
</dbReference>
<dbReference type="GO" id="GO:0045820">
    <property type="term" value="P:negative regulation of glycolytic process"/>
    <property type="evidence" value="ECO:0007669"/>
    <property type="project" value="TreeGrafter"/>
</dbReference>
<dbReference type="Pfam" id="PF00300">
    <property type="entry name" value="His_Phos_1"/>
    <property type="match status" value="1"/>
</dbReference>
<proteinExistence type="predicted"/>
<feature type="binding site" evidence="3">
    <location>
        <begin position="63"/>
        <end position="70"/>
    </location>
    <ligand>
        <name>substrate</name>
    </ligand>
</feature>
<dbReference type="PANTHER" id="PTHR46517">
    <property type="entry name" value="FRUCTOSE-2,6-BISPHOSPHATASE TIGAR"/>
    <property type="match status" value="1"/>
</dbReference>
<feature type="active site" description="Tele-phosphohistidine intermediate" evidence="2">
    <location>
        <position position="64"/>
    </location>
</feature>
<dbReference type="PANTHER" id="PTHR46517:SF1">
    <property type="entry name" value="FRUCTOSE-2,6-BISPHOSPHATASE TIGAR"/>
    <property type="match status" value="1"/>
</dbReference>
<gene>
    <name evidence="5" type="ORF">MCOL2_12262</name>
</gene>